<sequence>MGGSRMGSVIAHFASFLPRGRKAVSSAAGIGEPGQAVTGAALS</sequence>
<keyword evidence="2" id="KW-1185">Reference proteome</keyword>
<evidence type="ECO:0000313" key="1">
    <source>
        <dbReference type="EMBL" id="QDT36246.1"/>
    </source>
</evidence>
<accession>A0A517QX59</accession>
<evidence type="ECO:0000313" key="2">
    <source>
        <dbReference type="Proteomes" id="UP000317318"/>
    </source>
</evidence>
<name>A0A517QX59_9PLAN</name>
<dbReference type="KEGG" id="svp:Pan189_06010"/>
<proteinExistence type="predicted"/>
<protein>
    <submittedName>
        <fullName evidence="1">Uncharacterized protein</fullName>
    </submittedName>
</protein>
<organism evidence="1 2">
    <name type="scientific">Stratiformator vulcanicus</name>
    <dbReference type="NCBI Taxonomy" id="2527980"/>
    <lineage>
        <taxon>Bacteria</taxon>
        <taxon>Pseudomonadati</taxon>
        <taxon>Planctomycetota</taxon>
        <taxon>Planctomycetia</taxon>
        <taxon>Planctomycetales</taxon>
        <taxon>Planctomycetaceae</taxon>
        <taxon>Stratiformator</taxon>
    </lineage>
</organism>
<dbReference type="EMBL" id="CP036268">
    <property type="protein sequence ID" value="QDT36246.1"/>
    <property type="molecule type" value="Genomic_DNA"/>
</dbReference>
<reference evidence="1 2" key="1">
    <citation type="submission" date="2019-02" db="EMBL/GenBank/DDBJ databases">
        <title>Deep-cultivation of Planctomycetes and their phenomic and genomic characterization uncovers novel biology.</title>
        <authorList>
            <person name="Wiegand S."/>
            <person name="Jogler M."/>
            <person name="Boedeker C."/>
            <person name="Pinto D."/>
            <person name="Vollmers J."/>
            <person name="Rivas-Marin E."/>
            <person name="Kohn T."/>
            <person name="Peeters S.H."/>
            <person name="Heuer A."/>
            <person name="Rast P."/>
            <person name="Oberbeckmann S."/>
            <person name="Bunk B."/>
            <person name="Jeske O."/>
            <person name="Meyerdierks A."/>
            <person name="Storesund J.E."/>
            <person name="Kallscheuer N."/>
            <person name="Luecker S."/>
            <person name="Lage O.M."/>
            <person name="Pohl T."/>
            <person name="Merkel B.J."/>
            <person name="Hornburger P."/>
            <person name="Mueller R.-W."/>
            <person name="Bruemmer F."/>
            <person name="Labrenz M."/>
            <person name="Spormann A.M."/>
            <person name="Op den Camp H."/>
            <person name="Overmann J."/>
            <person name="Amann R."/>
            <person name="Jetten M.S.M."/>
            <person name="Mascher T."/>
            <person name="Medema M.H."/>
            <person name="Devos D.P."/>
            <person name="Kaster A.-K."/>
            <person name="Ovreas L."/>
            <person name="Rohde M."/>
            <person name="Galperin M.Y."/>
            <person name="Jogler C."/>
        </authorList>
    </citation>
    <scope>NUCLEOTIDE SEQUENCE [LARGE SCALE GENOMIC DNA]</scope>
    <source>
        <strain evidence="1 2">Pan189</strain>
    </source>
</reference>
<dbReference type="Proteomes" id="UP000317318">
    <property type="component" value="Chromosome"/>
</dbReference>
<dbReference type="AlphaFoldDB" id="A0A517QX59"/>
<gene>
    <name evidence="1" type="ORF">Pan189_06010</name>
</gene>